<evidence type="ECO:0000313" key="1">
    <source>
        <dbReference type="EMBL" id="KAF2029198.1"/>
    </source>
</evidence>
<dbReference type="AlphaFoldDB" id="A0A9P4H6U3"/>
<accession>A0A9P4H6U3</accession>
<keyword evidence="2" id="KW-1185">Reference proteome</keyword>
<proteinExistence type="predicted"/>
<evidence type="ECO:0008006" key="3">
    <source>
        <dbReference type="Google" id="ProtNLM"/>
    </source>
</evidence>
<protein>
    <recommendedName>
        <fullName evidence="3">F-box domain-containing protein</fullName>
    </recommendedName>
</protein>
<dbReference type="CDD" id="cd09917">
    <property type="entry name" value="F-box_SF"/>
    <property type="match status" value="1"/>
</dbReference>
<reference evidence="1" key="1">
    <citation type="journal article" date="2020" name="Stud. Mycol.">
        <title>101 Dothideomycetes genomes: a test case for predicting lifestyles and emergence of pathogens.</title>
        <authorList>
            <person name="Haridas S."/>
            <person name="Albert R."/>
            <person name="Binder M."/>
            <person name="Bloem J."/>
            <person name="Labutti K."/>
            <person name="Salamov A."/>
            <person name="Andreopoulos B."/>
            <person name="Baker S."/>
            <person name="Barry K."/>
            <person name="Bills G."/>
            <person name="Bluhm B."/>
            <person name="Cannon C."/>
            <person name="Castanera R."/>
            <person name="Culley D."/>
            <person name="Daum C."/>
            <person name="Ezra D."/>
            <person name="Gonzalez J."/>
            <person name="Henrissat B."/>
            <person name="Kuo A."/>
            <person name="Liang C."/>
            <person name="Lipzen A."/>
            <person name="Lutzoni F."/>
            <person name="Magnuson J."/>
            <person name="Mondo S."/>
            <person name="Nolan M."/>
            <person name="Ohm R."/>
            <person name="Pangilinan J."/>
            <person name="Park H.-J."/>
            <person name="Ramirez L."/>
            <person name="Alfaro M."/>
            <person name="Sun H."/>
            <person name="Tritt A."/>
            <person name="Yoshinaga Y."/>
            <person name="Zwiers L.-H."/>
            <person name="Turgeon B."/>
            <person name="Goodwin S."/>
            <person name="Spatafora J."/>
            <person name="Crous P."/>
            <person name="Grigoriev I."/>
        </authorList>
    </citation>
    <scope>NUCLEOTIDE SEQUENCE</scope>
    <source>
        <strain evidence="1">CBS 110217</strain>
    </source>
</reference>
<comment type="caution">
    <text evidence="1">The sequence shown here is derived from an EMBL/GenBank/DDBJ whole genome shotgun (WGS) entry which is preliminary data.</text>
</comment>
<name>A0A9P4H6U3_9PLEO</name>
<dbReference type="InterPro" id="IPR036047">
    <property type="entry name" value="F-box-like_dom_sf"/>
</dbReference>
<gene>
    <name evidence="1" type="ORF">EK21DRAFT_113094</name>
</gene>
<dbReference type="Proteomes" id="UP000799777">
    <property type="component" value="Unassembled WGS sequence"/>
</dbReference>
<dbReference type="OrthoDB" id="4252443at2759"/>
<evidence type="ECO:0000313" key="2">
    <source>
        <dbReference type="Proteomes" id="UP000799777"/>
    </source>
</evidence>
<dbReference type="SUPFAM" id="SSF81383">
    <property type="entry name" value="F-box domain"/>
    <property type="match status" value="1"/>
</dbReference>
<sequence>MGAKISYEMVPNDKMINMQERLVAKQTASKPFLNLPAETIRLVLRFCSPVDIKSVTETCHLFHDIGTSPIYHISSHNDAITCQSREGDDFRVPPSFIRRKWTKLDCVTYIRQEYFVRTMVENHSLAHHIRGLKWTVLDLAVTTIWDFEDEEMAERFTEERQLNVDVEVPVTTGSGEEVWRTFDSMINVTSIDMCWLE</sequence>
<organism evidence="1 2">
    <name type="scientific">Setomelanomma holmii</name>
    <dbReference type="NCBI Taxonomy" id="210430"/>
    <lineage>
        <taxon>Eukaryota</taxon>
        <taxon>Fungi</taxon>
        <taxon>Dikarya</taxon>
        <taxon>Ascomycota</taxon>
        <taxon>Pezizomycotina</taxon>
        <taxon>Dothideomycetes</taxon>
        <taxon>Pleosporomycetidae</taxon>
        <taxon>Pleosporales</taxon>
        <taxon>Pleosporineae</taxon>
        <taxon>Phaeosphaeriaceae</taxon>
        <taxon>Setomelanomma</taxon>
    </lineage>
</organism>
<dbReference type="EMBL" id="ML978203">
    <property type="protein sequence ID" value="KAF2029198.1"/>
    <property type="molecule type" value="Genomic_DNA"/>
</dbReference>